<dbReference type="InterPro" id="IPR011009">
    <property type="entry name" value="Kinase-like_dom_sf"/>
</dbReference>
<dbReference type="InterPro" id="IPR000719">
    <property type="entry name" value="Prot_kinase_dom"/>
</dbReference>
<dbReference type="Pfam" id="PF00314">
    <property type="entry name" value="Thaumatin"/>
    <property type="match status" value="1"/>
</dbReference>
<reference evidence="2 3" key="1">
    <citation type="journal article" date="2014" name="Nat. Commun.">
        <title>Klebsormidium flaccidum genome reveals primary factors for plant terrestrial adaptation.</title>
        <authorList>
            <person name="Hori K."/>
            <person name="Maruyama F."/>
            <person name="Fujisawa T."/>
            <person name="Togashi T."/>
            <person name="Yamamoto N."/>
            <person name="Seo M."/>
            <person name="Sato S."/>
            <person name="Yamada T."/>
            <person name="Mori H."/>
            <person name="Tajima N."/>
            <person name="Moriyama T."/>
            <person name="Ikeuchi M."/>
            <person name="Watanabe M."/>
            <person name="Wada H."/>
            <person name="Kobayashi K."/>
            <person name="Saito M."/>
            <person name="Masuda T."/>
            <person name="Sasaki-Sekimoto Y."/>
            <person name="Mashiguchi K."/>
            <person name="Awai K."/>
            <person name="Shimojima M."/>
            <person name="Masuda S."/>
            <person name="Iwai M."/>
            <person name="Nobusawa T."/>
            <person name="Narise T."/>
            <person name="Kondo S."/>
            <person name="Saito H."/>
            <person name="Sato R."/>
            <person name="Murakawa M."/>
            <person name="Ihara Y."/>
            <person name="Oshima-Yamada Y."/>
            <person name="Ohtaka K."/>
            <person name="Satoh M."/>
            <person name="Sonobe K."/>
            <person name="Ishii M."/>
            <person name="Ohtani R."/>
            <person name="Kanamori-Sato M."/>
            <person name="Honoki R."/>
            <person name="Miyazaki D."/>
            <person name="Mochizuki H."/>
            <person name="Umetsu J."/>
            <person name="Higashi K."/>
            <person name="Shibata D."/>
            <person name="Kamiya Y."/>
            <person name="Sato N."/>
            <person name="Nakamura Y."/>
            <person name="Tabata S."/>
            <person name="Ida S."/>
            <person name="Kurokawa K."/>
            <person name="Ohta H."/>
        </authorList>
    </citation>
    <scope>NUCLEOTIDE SEQUENCE [LARGE SCALE GENOMIC DNA]</scope>
    <source>
        <strain evidence="2 3">NIES-2285</strain>
    </source>
</reference>
<feature type="non-terminal residue" evidence="2">
    <location>
        <position position="1"/>
    </location>
</feature>
<dbReference type="STRING" id="105231.A0A1Y1IS98"/>
<dbReference type="GO" id="GO:0006952">
    <property type="term" value="P:defense response"/>
    <property type="evidence" value="ECO:0000318"/>
    <property type="project" value="GO_Central"/>
</dbReference>
<dbReference type="Proteomes" id="UP000054558">
    <property type="component" value="Unassembled WGS sequence"/>
</dbReference>
<feature type="domain" description="Protein kinase" evidence="1">
    <location>
        <begin position="1"/>
        <end position="87"/>
    </location>
</feature>
<dbReference type="GO" id="GO:0004672">
    <property type="term" value="F:protein kinase activity"/>
    <property type="evidence" value="ECO:0007669"/>
    <property type="project" value="InterPro"/>
</dbReference>
<sequence length="309" mass="33841">PEVLRGSYGLKADVYALGMTILQITTLKKPYGRMKSVSELYFEVLSGSRPEELQFVRNRNLRALIEACIGPEEDRPSARGLLCLEFFQETGGDVETVEDLVATPSANFGRFKGAIERFCLLNEILTVRNNCSTEVTWAIDGTRGLLDASPSRILAPGAESSQIVVPHGWGGRIWNNSTQDRVNTLAEFFIDDSNDDFYDISIVDGFDSGMRIVPSSDNCPTIQCAFDVAACPADLVEYDGAPCLSACSKYAAPEFCCTGDHRTPETCPANELSLYFKTLCPDAYTYAFDDPTSVRTCGSAPSYTITMCP</sequence>
<dbReference type="Gene3D" id="2.60.110.10">
    <property type="entry name" value="Thaumatin"/>
    <property type="match status" value="1"/>
</dbReference>
<dbReference type="AlphaFoldDB" id="A0A1Y1IS98"/>
<accession>A0A1Y1IS98</accession>
<dbReference type="InterPro" id="IPR037176">
    <property type="entry name" value="Osmotin/thaumatin-like_sf"/>
</dbReference>
<dbReference type="EMBL" id="DF238591">
    <property type="protein sequence ID" value="GAQ93553.1"/>
    <property type="molecule type" value="Genomic_DNA"/>
</dbReference>
<dbReference type="SUPFAM" id="SSF56112">
    <property type="entry name" value="Protein kinase-like (PK-like)"/>
    <property type="match status" value="1"/>
</dbReference>
<dbReference type="Gene3D" id="1.10.510.10">
    <property type="entry name" value="Transferase(Phosphotransferase) domain 1"/>
    <property type="match status" value="1"/>
</dbReference>
<evidence type="ECO:0000259" key="1">
    <source>
        <dbReference type="PROSITE" id="PS50011"/>
    </source>
</evidence>
<dbReference type="PROSITE" id="PS51367">
    <property type="entry name" value="THAUMATIN_2"/>
    <property type="match status" value="1"/>
</dbReference>
<proteinExistence type="predicted"/>
<evidence type="ECO:0000313" key="2">
    <source>
        <dbReference type="EMBL" id="GAQ93553.1"/>
    </source>
</evidence>
<keyword evidence="3" id="KW-1185">Reference proteome</keyword>
<dbReference type="OrthoDB" id="430315at2759"/>
<dbReference type="SMART" id="SM00205">
    <property type="entry name" value="THN"/>
    <property type="match status" value="1"/>
</dbReference>
<dbReference type="GO" id="GO:0005524">
    <property type="term" value="F:ATP binding"/>
    <property type="evidence" value="ECO:0007669"/>
    <property type="project" value="InterPro"/>
</dbReference>
<protein>
    <recommendedName>
        <fullName evidence="1">Protein kinase domain-containing protein</fullName>
    </recommendedName>
</protein>
<gene>
    <name evidence="2" type="ORF">KFL_016420030</name>
</gene>
<dbReference type="PANTHER" id="PTHR31048">
    <property type="entry name" value="OS03G0233200 PROTEIN"/>
    <property type="match status" value="1"/>
</dbReference>
<organism evidence="2 3">
    <name type="scientific">Klebsormidium nitens</name>
    <name type="common">Green alga</name>
    <name type="synonym">Ulothrix nitens</name>
    <dbReference type="NCBI Taxonomy" id="105231"/>
    <lineage>
        <taxon>Eukaryota</taxon>
        <taxon>Viridiplantae</taxon>
        <taxon>Streptophyta</taxon>
        <taxon>Klebsormidiophyceae</taxon>
        <taxon>Klebsormidiales</taxon>
        <taxon>Klebsormidiaceae</taxon>
        <taxon>Klebsormidium</taxon>
    </lineage>
</organism>
<dbReference type="InterPro" id="IPR001938">
    <property type="entry name" value="Thaumatin"/>
</dbReference>
<name>A0A1Y1IS98_KLENI</name>
<dbReference type="PROSITE" id="PS50011">
    <property type="entry name" value="PROTEIN_KINASE_DOM"/>
    <property type="match status" value="1"/>
</dbReference>
<evidence type="ECO:0000313" key="3">
    <source>
        <dbReference type="Proteomes" id="UP000054558"/>
    </source>
</evidence>
<dbReference type="OMA" id="SYTITMC"/>
<dbReference type="SUPFAM" id="SSF49870">
    <property type="entry name" value="Osmotin, thaumatin-like protein"/>
    <property type="match status" value="1"/>
</dbReference>